<proteinExistence type="predicted"/>
<dbReference type="AlphaFoldDB" id="A0A5C5ZEL2"/>
<feature type="region of interest" description="Disordered" evidence="1">
    <location>
        <begin position="1"/>
        <end position="25"/>
    </location>
</feature>
<reference evidence="3 4" key="1">
    <citation type="submission" date="2019-02" db="EMBL/GenBank/DDBJ databases">
        <title>Deep-cultivation of Planctomycetes and their phenomic and genomic characterization uncovers novel biology.</title>
        <authorList>
            <person name="Wiegand S."/>
            <person name="Jogler M."/>
            <person name="Boedeker C."/>
            <person name="Pinto D."/>
            <person name="Vollmers J."/>
            <person name="Rivas-Marin E."/>
            <person name="Kohn T."/>
            <person name="Peeters S.H."/>
            <person name="Heuer A."/>
            <person name="Rast P."/>
            <person name="Oberbeckmann S."/>
            <person name="Bunk B."/>
            <person name="Jeske O."/>
            <person name="Meyerdierks A."/>
            <person name="Storesund J.E."/>
            <person name="Kallscheuer N."/>
            <person name="Luecker S."/>
            <person name="Lage O.M."/>
            <person name="Pohl T."/>
            <person name="Merkel B.J."/>
            <person name="Hornburger P."/>
            <person name="Mueller R.-W."/>
            <person name="Bruemmer F."/>
            <person name="Labrenz M."/>
            <person name="Spormann A.M."/>
            <person name="Op Den Camp H."/>
            <person name="Overmann J."/>
            <person name="Amann R."/>
            <person name="Jetten M.S.M."/>
            <person name="Mascher T."/>
            <person name="Medema M.H."/>
            <person name="Devos D.P."/>
            <person name="Kaster A.-K."/>
            <person name="Ovreas L."/>
            <person name="Rohde M."/>
            <person name="Galperin M.Y."/>
            <person name="Jogler C."/>
        </authorList>
    </citation>
    <scope>NUCLEOTIDE SEQUENCE [LARGE SCALE GENOMIC DNA]</scope>
    <source>
        <strain evidence="3 4">Pla123a</strain>
    </source>
</reference>
<accession>A0A5C5ZEL2</accession>
<dbReference type="Proteomes" id="UP000318478">
    <property type="component" value="Unassembled WGS sequence"/>
</dbReference>
<keyword evidence="2" id="KW-0812">Transmembrane</keyword>
<keyword evidence="2" id="KW-1133">Transmembrane helix</keyword>
<evidence type="ECO:0000256" key="1">
    <source>
        <dbReference type="SAM" id="MobiDB-lite"/>
    </source>
</evidence>
<feature type="transmembrane region" description="Helical" evidence="2">
    <location>
        <begin position="55"/>
        <end position="73"/>
    </location>
</feature>
<dbReference type="EMBL" id="SJPO01000001">
    <property type="protein sequence ID" value="TWT85804.1"/>
    <property type="molecule type" value="Genomic_DNA"/>
</dbReference>
<feature type="transmembrane region" description="Helical" evidence="2">
    <location>
        <begin position="31"/>
        <end position="49"/>
    </location>
</feature>
<protein>
    <submittedName>
        <fullName evidence="3">Uncharacterized protein</fullName>
    </submittedName>
</protein>
<sequence>MADDNPYRSPESAPEGRAASPARKAPRRLEAIVLALIGYSLIDVAAVPYAMTIRIASAAAGAAAIFYAVWLFFRPGPRKTKGDPDTTAD</sequence>
<keyword evidence="2" id="KW-0472">Membrane</keyword>
<comment type="caution">
    <text evidence="3">The sequence shown here is derived from an EMBL/GenBank/DDBJ whole genome shotgun (WGS) entry which is preliminary data.</text>
</comment>
<organism evidence="3 4">
    <name type="scientific">Posidoniimonas polymericola</name>
    <dbReference type="NCBI Taxonomy" id="2528002"/>
    <lineage>
        <taxon>Bacteria</taxon>
        <taxon>Pseudomonadati</taxon>
        <taxon>Planctomycetota</taxon>
        <taxon>Planctomycetia</taxon>
        <taxon>Pirellulales</taxon>
        <taxon>Lacipirellulaceae</taxon>
        <taxon>Posidoniimonas</taxon>
    </lineage>
</organism>
<gene>
    <name evidence="3" type="ORF">Pla123a_06110</name>
</gene>
<evidence type="ECO:0000313" key="3">
    <source>
        <dbReference type="EMBL" id="TWT85804.1"/>
    </source>
</evidence>
<evidence type="ECO:0000313" key="4">
    <source>
        <dbReference type="Proteomes" id="UP000318478"/>
    </source>
</evidence>
<name>A0A5C5ZEL2_9BACT</name>
<keyword evidence="4" id="KW-1185">Reference proteome</keyword>
<evidence type="ECO:0000256" key="2">
    <source>
        <dbReference type="SAM" id="Phobius"/>
    </source>
</evidence>
<dbReference type="RefSeq" id="WP_146584037.1">
    <property type="nucleotide sequence ID" value="NZ_SJPO01000001.1"/>
</dbReference>